<dbReference type="Proteomes" id="UP000305067">
    <property type="component" value="Unassembled WGS sequence"/>
</dbReference>
<keyword evidence="2" id="KW-1185">Reference proteome</keyword>
<organism evidence="1 2">
    <name type="scientific">Pterulicium gracile</name>
    <dbReference type="NCBI Taxonomy" id="1884261"/>
    <lineage>
        <taxon>Eukaryota</taxon>
        <taxon>Fungi</taxon>
        <taxon>Dikarya</taxon>
        <taxon>Basidiomycota</taxon>
        <taxon>Agaricomycotina</taxon>
        <taxon>Agaricomycetes</taxon>
        <taxon>Agaricomycetidae</taxon>
        <taxon>Agaricales</taxon>
        <taxon>Pleurotineae</taxon>
        <taxon>Pterulaceae</taxon>
        <taxon>Pterulicium</taxon>
    </lineage>
</organism>
<accession>A0A5C3QTD7</accession>
<evidence type="ECO:0000313" key="2">
    <source>
        <dbReference type="Proteomes" id="UP000305067"/>
    </source>
</evidence>
<evidence type="ECO:0000313" key="1">
    <source>
        <dbReference type="EMBL" id="TFL05172.1"/>
    </source>
</evidence>
<name>A0A5C3QTD7_9AGAR</name>
<proteinExistence type="predicted"/>
<protein>
    <submittedName>
        <fullName evidence="1">Uncharacterized protein</fullName>
    </submittedName>
</protein>
<sequence>MMLLACHKRWRSFYLARMGNGSEILVKGHAMDPEPHTARFPALISQTIYAPVEWGQGRVEAEKRDAQTLNVFRHSPLQNLRIHSACGGILKKQARRWDMLTSVYIDGMDGLDAVLPKLSSAVSLEIRCCIRKELTLSPGGEGCAVLQNLRILTITGNQRVQEWCLYTLTAPSLETLVINPTTWPPPPSPDPVVTVSSSPLTQAASCLIRRSRCTLTSFTWRGFPDVTSEAQAQDLLSSLPGARKLQLFGISPPSLPHLERQLILRTSPDDAHPLFMRLLESLSFQLAGEPNTVSFRPLIKIAAYRSGLVAAMVDSPSKEGFVLRRMLFDSVVEQTLQGDEMEKLAFLAMKWGMKIRLGQVLVKKTPTEQLGSNRGL</sequence>
<dbReference type="AlphaFoldDB" id="A0A5C3QTD7"/>
<dbReference type="EMBL" id="ML178817">
    <property type="protein sequence ID" value="TFL05172.1"/>
    <property type="molecule type" value="Genomic_DNA"/>
</dbReference>
<reference evidence="1 2" key="1">
    <citation type="journal article" date="2019" name="Nat. Ecol. Evol.">
        <title>Megaphylogeny resolves global patterns of mushroom evolution.</title>
        <authorList>
            <person name="Varga T."/>
            <person name="Krizsan K."/>
            <person name="Foldi C."/>
            <person name="Dima B."/>
            <person name="Sanchez-Garcia M."/>
            <person name="Sanchez-Ramirez S."/>
            <person name="Szollosi G.J."/>
            <person name="Szarkandi J.G."/>
            <person name="Papp V."/>
            <person name="Albert L."/>
            <person name="Andreopoulos W."/>
            <person name="Angelini C."/>
            <person name="Antonin V."/>
            <person name="Barry K.W."/>
            <person name="Bougher N.L."/>
            <person name="Buchanan P."/>
            <person name="Buyck B."/>
            <person name="Bense V."/>
            <person name="Catcheside P."/>
            <person name="Chovatia M."/>
            <person name="Cooper J."/>
            <person name="Damon W."/>
            <person name="Desjardin D."/>
            <person name="Finy P."/>
            <person name="Geml J."/>
            <person name="Haridas S."/>
            <person name="Hughes K."/>
            <person name="Justo A."/>
            <person name="Karasinski D."/>
            <person name="Kautmanova I."/>
            <person name="Kiss B."/>
            <person name="Kocsube S."/>
            <person name="Kotiranta H."/>
            <person name="LaButti K.M."/>
            <person name="Lechner B.E."/>
            <person name="Liimatainen K."/>
            <person name="Lipzen A."/>
            <person name="Lukacs Z."/>
            <person name="Mihaltcheva S."/>
            <person name="Morgado L.N."/>
            <person name="Niskanen T."/>
            <person name="Noordeloos M.E."/>
            <person name="Ohm R.A."/>
            <person name="Ortiz-Santana B."/>
            <person name="Ovrebo C."/>
            <person name="Racz N."/>
            <person name="Riley R."/>
            <person name="Savchenko A."/>
            <person name="Shiryaev A."/>
            <person name="Soop K."/>
            <person name="Spirin V."/>
            <person name="Szebenyi C."/>
            <person name="Tomsovsky M."/>
            <person name="Tulloss R.E."/>
            <person name="Uehling J."/>
            <person name="Grigoriev I.V."/>
            <person name="Vagvolgyi C."/>
            <person name="Papp T."/>
            <person name="Martin F.M."/>
            <person name="Miettinen O."/>
            <person name="Hibbett D.S."/>
            <person name="Nagy L.G."/>
        </authorList>
    </citation>
    <scope>NUCLEOTIDE SEQUENCE [LARGE SCALE GENOMIC DNA]</scope>
    <source>
        <strain evidence="1 2">CBS 309.79</strain>
    </source>
</reference>
<gene>
    <name evidence="1" type="ORF">BDV98DRAFT_287282</name>
</gene>